<feature type="coiled-coil region" evidence="2">
    <location>
        <begin position="240"/>
        <end position="519"/>
    </location>
</feature>
<dbReference type="Gene3D" id="1.10.287.1490">
    <property type="match status" value="1"/>
</dbReference>
<dbReference type="PANTHER" id="PTHR46292">
    <property type="entry name" value="COILED-COIL DOMAIN-CONTAINING PROTEIN 102A"/>
    <property type="match status" value="1"/>
</dbReference>
<dbReference type="SUPFAM" id="SSF57997">
    <property type="entry name" value="Tropomyosin"/>
    <property type="match status" value="1"/>
</dbReference>
<evidence type="ECO:0000256" key="3">
    <source>
        <dbReference type="SAM" id="MobiDB-lite"/>
    </source>
</evidence>
<accession>A0A182JM44</accession>
<dbReference type="PANTHER" id="PTHR46292:SF1">
    <property type="entry name" value="COILED-COIL DOMAIN-CONTAINING PROTEIN 102A"/>
    <property type="match status" value="1"/>
</dbReference>
<feature type="region of interest" description="Disordered" evidence="3">
    <location>
        <begin position="669"/>
        <end position="800"/>
    </location>
</feature>
<dbReference type="AlphaFoldDB" id="A0A182JM44"/>
<feature type="coiled-coil region" evidence="2">
    <location>
        <begin position="55"/>
        <end position="126"/>
    </location>
</feature>
<proteinExistence type="predicted"/>
<dbReference type="EnsemblMetazoa" id="AATE020632-RA">
    <property type="protein sequence ID" value="AATE020632-PA.1"/>
    <property type="gene ID" value="AATE020632"/>
</dbReference>
<evidence type="ECO:0000256" key="1">
    <source>
        <dbReference type="ARBA" id="ARBA00023054"/>
    </source>
</evidence>
<organism evidence="4">
    <name type="scientific">Anopheles atroparvus</name>
    <name type="common">European mosquito</name>
    <dbReference type="NCBI Taxonomy" id="41427"/>
    <lineage>
        <taxon>Eukaryota</taxon>
        <taxon>Metazoa</taxon>
        <taxon>Ecdysozoa</taxon>
        <taxon>Arthropoda</taxon>
        <taxon>Hexapoda</taxon>
        <taxon>Insecta</taxon>
        <taxon>Pterygota</taxon>
        <taxon>Neoptera</taxon>
        <taxon>Endopterygota</taxon>
        <taxon>Diptera</taxon>
        <taxon>Nematocera</taxon>
        <taxon>Culicoidea</taxon>
        <taxon>Culicidae</taxon>
        <taxon>Anophelinae</taxon>
        <taxon>Anopheles</taxon>
    </lineage>
</organism>
<evidence type="ECO:0008006" key="5">
    <source>
        <dbReference type="Google" id="ProtNLM"/>
    </source>
</evidence>
<feature type="region of interest" description="Disordered" evidence="3">
    <location>
        <begin position="22"/>
        <end position="43"/>
    </location>
</feature>
<reference evidence="4" key="1">
    <citation type="submission" date="2022-08" db="UniProtKB">
        <authorList>
            <consortium name="EnsemblMetazoa"/>
        </authorList>
    </citation>
    <scope>IDENTIFICATION</scope>
    <source>
        <strain evidence="4">EBRO</strain>
    </source>
</reference>
<protein>
    <recommendedName>
        <fullName evidence="5">Myosin tail domain-containing protein</fullName>
    </recommendedName>
</protein>
<feature type="compositionally biased region" description="Polar residues" evidence="3">
    <location>
        <begin position="522"/>
        <end position="534"/>
    </location>
</feature>
<feature type="region of interest" description="Disordered" evidence="3">
    <location>
        <begin position="161"/>
        <end position="191"/>
    </location>
</feature>
<evidence type="ECO:0000256" key="2">
    <source>
        <dbReference type="SAM" id="Coils"/>
    </source>
</evidence>
<evidence type="ECO:0000313" key="4">
    <source>
        <dbReference type="EnsemblMetazoa" id="AATE020632-PA.1"/>
    </source>
</evidence>
<keyword evidence="1 2" id="KW-0175">Coiled coil</keyword>
<dbReference type="VEuPathDB" id="VectorBase:AATE020632"/>
<feature type="region of interest" description="Disordered" evidence="3">
    <location>
        <begin position="522"/>
        <end position="546"/>
    </location>
</feature>
<sequence length="816" mass="91298">LAPLKLTCRQLVLQNCERRITTKMSQSAPRRHPPSGGNPEVNNMSAKFVDTEWEARESQRQRELEEARARAAQMEKTMKWWSDCTANWREKWSKVRTERNKARDEAKQLRSNLEAAIKESNSYKREKCELEMQITQLKKEMEKVHTLMMKHAGRFNKASLDAADEPDRDGRADNNCSPDISSDGLKNVNSEDGLVTKVPNLPDDAGNAMSSLPPTGVSADLDIEEYILQGGAMPKHSVEFKDKSEQMAEERRLIQQLSKDDYDEDYLLQKISMLQHRLDDAQKTIQLERDEKNAVHRNLEKTRQDMQELRDKCEELRVAKQDAVRELLTLQEQHRVEMRITHNSLQEEIVARETLERRLCELRTELERLQAENAAEWGKRERLETEKLNMERENKKLRAECQDLQERLERKGRPLVNSDVELRSLQQELLDKNKELSDIRHSHSKMKKMLSEANTELGHAVRRAEQYETEVKRLRSRVEELKHELAGAEDELDAACNHVRRLQRTNEELSGQTEGLQVQIQHLQTSSNSSSPKQQGHDLGNFKATNRSNYTANVGYKPNINDLKQLFDNSSSSRHFSDRHADQRSGAIAGGGPLSKSAVPVREHPSASGAAQTPSYIPLSSGSYYDAKPSYIEHDVTSPPSLNNNKYEFERAKQKFDNITRAAAAANSASGAASGGGGHKIRSSGGSGASGKQHNSSSSSAIPKRNSAGSSGVPSYYEQNVFTGNGGSGAGEMRNIRGGSNVVGGDDMPPTKSQGQHCNEVAQLFDASPGSYDQSPVSASAGLPPRAPVPHKPINIGKMNDVNLDGLKVSEDDETP</sequence>
<feature type="compositionally biased region" description="Polar residues" evidence="3">
    <location>
        <begin position="690"/>
        <end position="723"/>
    </location>
</feature>
<feature type="region of interest" description="Disordered" evidence="3">
    <location>
        <begin position="571"/>
        <end position="615"/>
    </location>
</feature>
<name>A0A182JM44_ANOAO</name>